<dbReference type="EMBL" id="JANDHW010000007">
    <property type="protein sequence ID" value="MCP9612154.1"/>
    <property type="molecule type" value="Genomic_DNA"/>
</dbReference>
<keyword evidence="6 8" id="KW-0418">Kinase</keyword>
<keyword evidence="7 8" id="KW-0067">ATP-binding</keyword>
<dbReference type="PANTHER" id="PTHR11406:SF23">
    <property type="entry name" value="PHOSPHOGLYCERATE KINASE 1, CHLOROPLASTIC-RELATED"/>
    <property type="match status" value="1"/>
</dbReference>
<comment type="subunit">
    <text evidence="8">Monomer.</text>
</comment>
<dbReference type="Gene3D" id="3.40.50.1260">
    <property type="entry name" value="Phosphoglycerate kinase, N-terminal domain"/>
    <property type="match status" value="3"/>
</dbReference>
<feature type="binding site" evidence="8">
    <location>
        <position position="226"/>
    </location>
    <ligand>
        <name>ATP</name>
        <dbReference type="ChEBI" id="CHEBI:30616"/>
    </ligand>
</feature>
<feature type="binding site" evidence="8">
    <location>
        <begin position="58"/>
        <end position="61"/>
    </location>
    <ligand>
        <name>substrate</name>
    </ligand>
</feature>
<dbReference type="PRINTS" id="PR00477">
    <property type="entry name" value="PHGLYCKINASE"/>
</dbReference>
<keyword evidence="8" id="KW-0324">Glycolysis</keyword>
<dbReference type="HAMAP" id="MF_00145">
    <property type="entry name" value="Phosphoglyc_kinase"/>
    <property type="match status" value="1"/>
</dbReference>
<evidence type="ECO:0000313" key="10">
    <source>
        <dbReference type="EMBL" id="MCP9612154.1"/>
    </source>
</evidence>
<evidence type="ECO:0000256" key="9">
    <source>
        <dbReference type="RuleBase" id="RU000532"/>
    </source>
</evidence>
<keyword evidence="11" id="KW-1185">Reference proteome</keyword>
<name>A0ABT1MHP0_9BACT</name>
<dbReference type="RefSeq" id="WP_255027415.1">
    <property type="nucleotide sequence ID" value="NZ_JANDHW010000007.1"/>
</dbReference>
<sequence>MQTLDSFNFAGKKAFVRVDFNVPLDENFNITDDTRMVKALPTLKKIIADGGSVIIGSHLGRPKKGPEDKFSLKHIVGHLSELLGQPVKFVDDCIGPKVEAAVADLKPGEALLLENLRFYAEEEGKPRGLAEDATDGEKAAAKKAVKASQKEFTKALANLAEVYVNDAFGTAHRAHASTALMAEYFSCDNKMFGYLMQKEVEAVEKVMNDIKRPFTAIMGGSKVSSKIEIIENLLTKVDNLIIAGGMTYTFTKALGGKIGDSICEDDKLDLALDLIKKAKENNVNLILAVDAKIADKFANDANTQFVDVDKIPDGWEGLDIGPKSEKLFADVIKNSKTILWNGPTGVFEFENFTSGSRAVGEAIVEATKNGAFSLVGGGDSVACVNKFGLASGVSYVSTGGGALLEAIEGKVLPGIAAIKNC</sequence>
<dbReference type="Pfam" id="PF00162">
    <property type="entry name" value="PGK"/>
    <property type="match status" value="1"/>
</dbReference>
<dbReference type="SUPFAM" id="SSF53748">
    <property type="entry name" value="Phosphoglycerate kinase"/>
    <property type="match status" value="1"/>
</dbReference>
<comment type="subcellular location">
    <subcellularLocation>
        <location evidence="8">Cytoplasm</location>
    </subcellularLocation>
</comment>
<keyword evidence="4 8" id="KW-0808">Transferase</keyword>
<comment type="similarity">
    <text evidence="2 8 9">Belongs to the phosphoglycerate kinase family.</text>
</comment>
<dbReference type="PANTHER" id="PTHR11406">
    <property type="entry name" value="PHOSPHOGLYCERATE KINASE"/>
    <property type="match status" value="1"/>
</dbReference>
<dbReference type="EC" id="2.7.2.3" evidence="3 8"/>
<evidence type="ECO:0000256" key="6">
    <source>
        <dbReference type="ARBA" id="ARBA00022777"/>
    </source>
</evidence>
<feature type="binding site" evidence="8">
    <location>
        <position position="117"/>
    </location>
    <ligand>
        <name>substrate</name>
    </ligand>
</feature>
<dbReference type="CDD" id="cd00318">
    <property type="entry name" value="Phosphoglycerate_kinase"/>
    <property type="match status" value="1"/>
</dbReference>
<evidence type="ECO:0000256" key="4">
    <source>
        <dbReference type="ARBA" id="ARBA00022679"/>
    </source>
</evidence>
<gene>
    <name evidence="8" type="primary">pgk</name>
    <name evidence="10" type="ORF">NMU02_08630</name>
</gene>
<dbReference type="GO" id="GO:0016301">
    <property type="term" value="F:kinase activity"/>
    <property type="evidence" value="ECO:0007669"/>
    <property type="project" value="UniProtKB-KW"/>
</dbReference>
<evidence type="ECO:0000256" key="2">
    <source>
        <dbReference type="ARBA" id="ARBA00008982"/>
    </source>
</evidence>
<evidence type="ECO:0000313" key="11">
    <source>
        <dbReference type="Proteomes" id="UP001205603"/>
    </source>
</evidence>
<evidence type="ECO:0000256" key="1">
    <source>
        <dbReference type="ARBA" id="ARBA00000642"/>
    </source>
</evidence>
<dbReference type="PIRSF" id="PIRSF000724">
    <property type="entry name" value="Pgk"/>
    <property type="match status" value="1"/>
</dbReference>
<feature type="binding site" evidence="8">
    <location>
        <begin position="377"/>
        <end position="380"/>
    </location>
    <ligand>
        <name>ATP</name>
        <dbReference type="ChEBI" id="CHEBI:30616"/>
    </ligand>
</feature>
<comment type="pathway">
    <text evidence="8">Carbohydrate degradation; glycolysis; pyruvate from D-glyceraldehyde 3-phosphate: step 2/5.</text>
</comment>
<keyword evidence="5 8" id="KW-0547">Nucleotide-binding</keyword>
<accession>A0ABT1MHP0</accession>
<reference evidence="10 11" key="1">
    <citation type="submission" date="2022-07" db="EMBL/GenBank/DDBJ databases">
        <title>Fecal culturing of patients with breast cancer.</title>
        <authorList>
            <person name="Teng N.M.Y."/>
            <person name="Kiu R."/>
            <person name="Evans R."/>
            <person name="Baker D.J."/>
            <person name="Zenner C."/>
            <person name="Robinson S.D."/>
            <person name="Hall L.J."/>
        </authorList>
    </citation>
    <scope>NUCLEOTIDE SEQUENCE [LARGE SCALE GENOMIC DNA]</scope>
    <source>
        <strain evidence="10 11">LH1063</strain>
    </source>
</reference>
<feature type="binding site" evidence="8">
    <location>
        <position position="317"/>
    </location>
    <ligand>
        <name>ATP</name>
        <dbReference type="ChEBI" id="CHEBI:30616"/>
    </ligand>
</feature>
<feature type="binding site" evidence="8">
    <location>
        <position position="173"/>
    </location>
    <ligand>
        <name>substrate</name>
    </ligand>
</feature>
<comment type="caution">
    <text evidence="10">The sequence shown here is derived from an EMBL/GenBank/DDBJ whole genome shotgun (WGS) entry which is preliminary data.</text>
</comment>
<feature type="binding site" evidence="8">
    <location>
        <position position="35"/>
    </location>
    <ligand>
        <name>substrate</name>
    </ligand>
</feature>
<evidence type="ECO:0000256" key="5">
    <source>
        <dbReference type="ARBA" id="ARBA00022741"/>
    </source>
</evidence>
<dbReference type="InterPro" id="IPR015824">
    <property type="entry name" value="Phosphoglycerate_kinase_N"/>
</dbReference>
<dbReference type="InterPro" id="IPR001576">
    <property type="entry name" value="Phosphoglycerate_kinase"/>
</dbReference>
<feature type="binding site" evidence="8">
    <location>
        <position position="348"/>
    </location>
    <ligand>
        <name>ATP</name>
        <dbReference type="ChEBI" id="CHEBI:30616"/>
    </ligand>
</feature>
<proteinExistence type="inferred from homology"/>
<keyword evidence="8" id="KW-0963">Cytoplasm</keyword>
<dbReference type="InterPro" id="IPR036043">
    <property type="entry name" value="Phosphoglycerate_kinase_sf"/>
</dbReference>
<dbReference type="Proteomes" id="UP001205603">
    <property type="component" value="Unassembled WGS sequence"/>
</dbReference>
<evidence type="ECO:0000256" key="8">
    <source>
        <dbReference type="HAMAP-Rule" id="MF_00145"/>
    </source>
</evidence>
<feature type="binding site" evidence="8">
    <location>
        <begin position="19"/>
        <end position="21"/>
    </location>
    <ligand>
        <name>substrate</name>
    </ligand>
</feature>
<evidence type="ECO:0000256" key="3">
    <source>
        <dbReference type="ARBA" id="ARBA00013061"/>
    </source>
</evidence>
<evidence type="ECO:0000256" key="7">
    <source>
        <dbReference type="ARBA" id="ARBA00022840"/>
    </source>
</evidence>
<organism evidence="10 11">
    <name type="scientific">Coprobacter tertius</name>
    <dbReference type="NCBI Taxonomy" id="2944915"/>
    <lineage>
        <taxon>Bacteria</taxon>
        <taxon>Pseudomonadati</taxon>
        <taxon>Bacteroidota</taxon>
        <taxon>Bacteroidia</taxon>
        <taxon>Bacteroidales</taxon>
        <taxon>Barnesiellaceae</taxon>
        <taxon>Coprobacter</taxon>
    </lineage>
</organism>
<protein>
    <recommendedName>
        <fullName evidence="3 8">Phosphoglycerate kinase</fullName>
        <ecNumber evidence="3 8">2.7.2.3</ecNumber>
    </recommendedName>
</protein>
<comment type="catalytic activity">
    <reaction evidence="1 8 9">
        <text>(2R)-3-phosphoglycerate + ATP = (2R)-3-phospho-glyceroyl phosphate + ADP</text>
        <dbReference type="Rhea" id="RHEA:14801"/>
        <dbReference type="ChEBI" id="CHEBI:30616"/>
        <dbReference type="ChEBI" id="CHEBI:57604"/>
        <dbReference type="ChEBI" id="CHEBI:58272"/>
        <dbReference type="ChEBI" id="CHEBI:456216"/>
        <dbReference type="EC" id="2.7.2.3"/>
    </reaction>
</comment>